<dbReference type="PANTHER" id="PTHR42760:SF5">
    <property type="entry name" value="2-DEHYDRO-3-DEOXY-D-GLUCONATE 5-DEHYDROGENASE"/>
    <property type="match status" value="1"/>
</dbReference>
<dbReference type="Pfam" id="PF13561">
    <property type="entry name" value="adh_short_C2"/>
    <property type="match status" value="1"/>
</dbReference>
<keyword evidence="3" id="KW-0560">Oxidoreductase</keyword>
<dbReference type="InterPro" id="IPR020904">
    <property type="entry name" value="Sc_DH/Rdtase_CS"/>
</dbReference>
<evidence type="ECO:0000256" key="2">
    <source>
        <dbReference type="ARBA" id="ARBA00022857"/>
    </source>
</evidence>
<dbReference type="InterPro" id="IPR036291">
    <property type="entry name" value="NAD(P)-bd_dom_sf"/>
</dbReference>
<evidence type="ECO:0000313" key="4">
    <source>
        <dbReference type="EMBL" id="OAX83806.1"/>
    </source>
</evidence>
<evidence type="ECO:0008006" key="6">
    <source>
        <dbReference type="Google" id="ProtNLM"/>
    </source>
</evidence>
<comment type="caution">
    <text evidence="4">The sequence shown here is derived from an EMBL/GenBank/DDBJ whole genome shotgun (WGS) entry which is preliminary data.</text>
</comment>
<keyword evidence="2" id="KW-0521">NADP</keyword>
<reference evidence="4 5" key="1">
    <citation type="submission" date="2015-07" db="EMBL/GenBank/DDBJ databases">
        <title>Emmonsia species relationships and genome sequence.</title>
        <authorList>
            <person name="Cuomo C.A."/>
            <person name="Schwartz I.S."/>
            <person name="Kenyon C."/>
            <person name="de Hoog G.S."/>
            <person name="Govender N.P."/>
            <person name="Botha A."/>
            <person name="Moreno L."/>
            <person name="de Vries M."/>
            <person name="Munoz J.F."/>
            <person name="Stielow J.B."/>
        </authorList>
    </citation>
    <scope>NUCLEOTIDE SEQUENCE [LARGE SCALE GENOMIC DNA]</scope>
    <source>
        <strain evidence="4 5">CBS 136260</strain>
    </source>
</reference>
<evidence type="ECO:0000313" key="5">
    <source>
        <dbReference type="Proteomes" id="UP000091918"/>
    </source>
</evidence>
<dbReference type="PRINTS" id="PR00081">
    <property type="entry name" value="GDHRDH"/>
</dbReference>
<evidence type="ECO:0000256" key="1">
    <source>
        <dbReference type="ARBA" id="ARBA00006484"/>
    </source>
</evidence>
<gene>
    <name evidence="4" type="ORF">ACJ72_01827</name>
</gene>
<dbReference type="Proteomes" id="UP000091918">
    <property type="component" value="Unassembled WGS sequence"/>
</dbReference>
<dbReference type="OrthoDB" id="294295at2759"/>
<dbReference type="STRING" id="1658172.A0A1B7P449"/>
<dbReference type="PANTHER" id="PTHR42760">
    <property type="entry name" value="SHORT-CHAIN DEHYDROGENASES/REDUCTASES FAMILY MEMBER"/>
    <property type="match status" value="1"/>
</dbReference>
<dbReference type="GO" id="GO:0016616">
    <property type="term" value="F:oxidoreductase activity, acting on the CH-OH group of donors, NAD or NADP as acceptor"/>
    <property type="evidence" value="ECO:0007669"/>
    <property type="project" value="TreeGrafter"/>
</dbReference>
<organism evidence="4 5">
    <name type="scientific">Emergomyces africanus</name>
    <dbReference type="NCBI Taxonomy" id="1955775"/>
    <lineage>
        <taxon>Eukaryota</taxon>
        <taxon>Fungi</taxon>
        <taxon>Dikarya</taxon>
        <taxon>Ascomycota</taxon>
        <taxon>Pezizomycotina</taxon>
        <taxon>Eurotiomycetes</taxon>
        <taxon>Eurotiomycetidae</taxon>
        <taxon>Onygenales</taxon>
        <taxon>Ajellomycetaceae</taxon>
        <taxon>Emergomyces</taxon>
    </lineage>
</organism>
<dbReference type="EMBL" id="LGUA01000133">
    <property type="protein sequence ID" value="OAX83806.1"/>
    <property type="molecule type" value="Genomic_DNA"/>
</dbReference>
<keyword evidence="5" id="KW-1185">Reference proteome</keyword>
<dbReference type="SUPFAM" id="SSF51735">
    <property type="entry name" value="NAD(P)-binding Rossmann-fold domains"/>
    <property type="match status" value="1"/>
</dbReference>
<name>A0A1B7P449_9EURO</name>
<dbReference type="InterPro" id="IPR002347">
    <property type="entry name" value="SDR_fam"/>
</dbReference>
<comment type="similarity">
    <text evidence="1">Belongs to the short-chain dehydrogenases/reductases (SDR) family.</text>
</comment>
<protein>
    <recommendedName>
        <fullName evidence="6">2-deoxy-D-gluconate 3-dehydrogenase</fullName>
    </recommendedName>
</protein>
<proteinExistence type="inferred from homology"/>
<dbReference type="PROSITE" id="PS00061">
    <property type="entry name" value="ADH_SHORT"/>
    <property type="match status" value="1"/>
</dbReference>
<dbReference type="Gene3D" id="3.40.50.720">
    <property type="entry name" value="NAD(P)-binding Rossmann-like Domain"/>
    <property type="match status" value="1"/>
</dbReference>
<accession>A0A1B7P449</accession>
<evidence type="ECO:0000256" key="3">
    <source>
        <dbReference type="ARBA" id="ARBA00023002"/>
    </source>
</evidence>
<dbReference type="AlphaFoldDB" id="A0A1B7P449"/>
<sequence>MLQEFIVAVKPNISRKSYTKKSCRLISMPHLRFCRDIGKYWIENNMRGCKIVNVASLCTFFGSVKIPVYSMSKGGVGQLTKALSNEWASKGVNVNAIAPGYYIATDMNRDIVTGDPAYLKSITDRIPAGHWGKPEDMKGPVVFLASDAGGHTVERGAKIVHRGADFGWK</sequence>